<dbReference type="GO" id="GO:0019139">
    <property type="term" value="F:cytokinin dehydrogenase activity"/>
    <property type="evidence" value="ECO:0007669"/>
    <property type="project" value="UniProtKB-EC"/>
</dbReference>
<feature type="domain" description="FAD-binding PCMH-type" evidence="8">
    <location>
        <begin position="24"/>
        <end position="211"/>
    </location>
</feature>
<name>A0AAD4J8T1_PERFH</name>
<dbReference type="GO" id="GO:0009690">
    <property type="term" value="P:cytokinin metabolic process"/>
    <property type="evidence" value="ECO:0007669"/>
    <property type="project" value="InterPro"/>
</dbReference>
<dbReference type="EMBL" id="SDAM02000109">
    <property type="protein sequence ID" value="KAH6829303.1"/>
    <property type="molecule type" value="Genomic_DNA"/>
</dbReference>
<evidence type="ECO:0000256" key="2">
    <source>
        <dbReference type="ARBA" id="ARBA00005466"/>
    </source>
</evidence>
<dbReference type="Gene3D" id="3.30.465.10">
    <property type="match status" value="1"/>
</dbReference>
<comment type="caution">
    <text evidence="9">The sequence shown here is derived from an EMBL/GenBank/DDBJ whole genome shotgun (WGS) entry which is preliminary data.</text>
</comment>
<dbReference type="Pfam" id="PF09265">
    <property type="entry name" value="Cytokin-bind"/>
    <property type="match status" value="1"/>
</dbReference>
<dbReference type="InterPro" id="IPR015345">
    <property type="entry name" value="Cytokinin_DH_FAD/cytokin-bd"/>
</dbReference>
<dbReference type="InterPro" id="IPR006094">
    <property type="entry name" value="Oxid_FAD_bind_N"/>
</dbReference>
<dbReference type="InterPro" id="IPR050432">
    <property type="entry name" value="FAD-linked_Oxidoreductases_BP"/>
</dbReference>
<comment type="cofactor">
    <cofactor evidence="1">
        <name>FAD</name>
        <dbReference type="ChEBI" id="CHEBI:57692"/>
    </cofactor>
</comment>
<keyword evidence="4" id="KW-0285">Flavoprotein</keyword>
<dbReference type="PROSITE" id="PS00862">
    <property type="entry name" value="OX2_COVAL_FAD"/>
    <property type="match status" value="1"/>
</dbReference>
<dbReference type="InterPro" id="IPR016170">
    <property type="entry name" value="Cytok_DH_C_sf"/>
</dbReference>
<evidence type="ECO:0000256" key="6">
    <source>
        <dbReference type="ARBA" id="ARBA00023002"/>
    </source>
</evidence>
<evidence type="ECO:0000256" key="1">
    <source>
        <dbReference type="ARBA" id="ARBA00001974"/>
    </source>
</evidence>
<comment type="catalytic activity">
    <reaction evidence="7">
        <text>N(6)-dimethylallyladenine + A + H2O = 3-methyl-2-butenal + adenine + AH2</text>
        <dbReference type="Rhea" id="RHEA:13625"/>
        <dbReference type="ChEBI" id="CHEBI:13193"/>
        <dbReference type="ChEBI" id="CHEBI:15377"/>
        <dbReference type="ChEBI" id="CHEBI:15825"/>
        <dbReference type="ChEBI" id="CHEBI:16708"/>
        <dbReference type="ChEBI" id="CHEBI:17499"/>
        <dbReference type="ChEBI" id="CHEBI:17660"/>
        <dbReference type="EC" id="1.5.99.12"/>
    </reaction>
</comment>
<evidence type="ECO:0000259" key="8">
    <source>
        <dbReference type="PROSITE" id="PS51387"/>
    </source>
</evidence>
<gene>
    <name evidence="9" type="ORF">C2S53_011527</name>
</gene>
<evidence type="ECO:0000313" key="9">
    <source>
        <dbReference type="EMBL" id="KAH6829303.1"/>
    </source>
</evidence>
<dbReference type="InterPro" id="IPR036318">
    <property type="entry name" value="FAD-bd_PCMH-like_sf"/>
</dbReference>
<dbReference type="Gene3D" id="3.40.462.10">
    <property type="entry name" value="FAD-linked oxidases, C-terminal domain"/>
    <property type="match status" value="1"/>
</dbReference>
<reference evidence="9 10" key="1">
    <citation type="journal article" date="2021" name="Nat. Commun.">
        <title>Incipient diploidization of the medicinal plant Perilla within 10,000 years.</title>
        <authorList>
            <person name="Zhang Y."/>
            <person name="Shen Q."/>
            <person name="Leng L."/>
            <person name="Zhang D."/>
            <person name="Chen S."/>
            <person name="Shi Y."/>
            <person name="Ning Z."/>
            <person name="Chen S."/>
        </authorList>
    </citation>
    <scope>NUCLEOTIDE SEQUENCE [LARGE SCALE GENOMIC DNA]</scope>
    <source>
        <strain evidence="10">cv. PC099</strain>
    </source>
</reference>
<dbReference type="InterPro" id="IPR016164">
    <property type="entry name" value="FAD-linked_Oxase-like_C"/>
</dbReference>
<dbReference type="Proteomes" id="UP001190926">
    <property type="component" value="Unassembled WGS sequence"/>
</dbReference>
<comment type="similarity">
    <text evidence="2">Belongs to the oxygen-dependent FAD-linked oxidoreductase family.</text>
</comment>
<evidence type="ECO:0000256" key="3">
    <source>
        <dbReference type="ARBA" id="ARBA00011928"/>
    </source>
</evidence>
<dbReference type="GO" id="GO:0071949">
    <property type="term" value="F:FAD binding"/>
    <property type="evidence" value="ECO:0007669"/>
    <property type="project" value="InterPro"/>
</dbReference>
<keyword evidence="10" id="KW-1185">Reference proteome</keyword>
<dbReference type="PANTHER" id="PTHR13878">
    <property type="entry name" value="GULONOLACTONE OXIDASE"/>
    <property type="match status" value="1"/>
</dbReference>
<dbReference type="SUPFAM" id="SSF55103">
    <property type="entry name" value="FAD-linked oxidases, C-terminal domain"/>
    <property type="match status" value="1"/>
</dbReference>
<dbReference type="Pfam" id="PF01565">
    <property type="entry name" value="FAD_binding_4"/>
    <property type="match status" value="1"/>
</dbReference>
<proteinExistence type="inferred from homology"/>
<keyword evidence="6" id="KW-0560">Oxidoreductase</keyword>
<organism evidence="9 10">
    <name type="scientific">Perilla frutescens var. hirtella</name>
    <name type="common">Perilla citriodora</name>
    <name type="synonym">Perilla setoyensis</name>
    <dbReference type="NCBI Taxonomy" id="608512"/>
    <lineage>
        <taxon>Eukaryota</taxon>
        <taxon>Viridiplantae</taxon>
        <taxon>Streptophyta</taxon>
        <taxon>Embryophyta</taxon>
        <taxon>Tracheophyta</taxon>
        <taxon>Spermatophyta</taxon>
        <taxon>Magnoliopsida</taxon>
        <taxon>eudicotyledons</taxon>
        <taxon>Gunneridae</taxon>
        <taxon>Pentapetalae</taxon>
        <taxon>asterids</taxon>
        <taxon>lamiids</taxon>
        <taxon>Lamiales</taxon>
        <taxon>Lamiaceae</taxon>
        <taxon>Nepetoideae</taxon>
        <taxon>Elsholtzieae</taxon>
        <taxon>Perilla</taxon>
    </lineage>
</organism>
<dbReference type="InterPro" id="IPR016169">
    <property type="entry name" value="FAD-bd_PCMH_sub2"/>
</dbReference>
<dbReference type="PANTHER" id="PTHR13878:SF127">
    <property type="entry name" value="CYTOKININ DEHYDROGENASE 3"/>
    <property type="match status" value="1"/>
</dbReference>
<dbReference type="InterPro" id="IPR016167">
    <property type="entry name" value="FAD-bd_PCMH_sub1"/>
</dbReference>
<evidence type="ECO:0000256" key="4">
    <source>
        <dbReference type="ARBA" id="ARBA00022630"/>
    </source>
</evidence>
<accession>A0AAD4J8T1</accession>
<dbReference type="PROSITE" id="PS51387">
    <property type="entry name" value="FAD_PCMH"/>
    <property type="match status" value="1"/>
</dbReference>
<sequence length="486" mass="54644">MKILNITTDPVAIREASSDYGNLVHHPPLAVLYPASINDVITLVKHSYESPVPFPVAARGHGHSIWGQAMARGGVVVDMASLRRNNNNNNHDNNGIRVSWSPSLGYYADVGGEQLWIDVLRAGLEHGLAPVSWTDYLYLTVGGTLSNAGISGQAFLHGPQITNVLELDVITGKGELMSCSRNKNSELFLGVLGGLGQFGIITRARIVLDKAPTRAKWARLIYSNFSQFTRDQEHLISMISPNYVEGFIITNVNTTDQWRSSFSSPSDQSDVVSAWKNNQCLLYSIELVKYYHNHTSTAIHKEFEAMVKELSFIPGFIFSRDVNLIEFLNRVDDEMGGLDDDVHPWLNLFVPKSGIQDFNDGVIINMIPTLKHTLDGLLFLFYPLNTNKWDSGMSAVTPPDEDIFYNVALLHSGKANELQILEELNNEILEFCENAGIKVKEYLPHYKSRKDWMQQFGSKWRIFQERKMLFDPKMILSPGQGIFNSY</sequence>
<dbReference type="Gene3D" id="3.30.43.10">
    <property type="entry name" value="Uridine Diphospho-n-acetylenolpyruvylglucosamine Reductase, domain 2"/>
    <property type="match status" value="1"/>
</dbReference>
<evidence type="ECO:0000313" key="10">
    <source>
        <dbReference type="Proteomes" id="UP001190926"/>
    </source>
</evidence>
<dbReference type="SUPFAM" id="SSF56176">
    <property type="entry name" value="FAD-binding/transporter-associated domain-like"/>
    <property type="match status" value="1"/>
</dbReference>
<dbReference type="AlphaFoldDB" id="A0AAD4J8T1"/>
<keyword evidence="5" id="KW-0274">FAD</keyword>
<dbReference type="InterPro" id="IPR006093">
    <property type="entry name" value="Oxy_OxRdtase_FAD_BS"/>
</dbReference>
<protein>
    <recommendedName>
        <fullName evidence="3">cytokinin dehydrogenase</fullName>
        <ecNumber evidence="3">1.5.99.12</ecNumber>
    </recommendedName>
</protein>
<evidence type="ECO:0000256" key="5">
    <source>
        <dbReference type="ARBA" id="ARBA00022827"/>
    </source>
</evidence>
<evidence type="ECO:0000256" key="7">
    <source>
        <dbReference type="ARBA" id="ARBA00048224"/>
    </source>
</evidence>
<dbReference type="EC" id="1.5.99.12" evidence="3"/>
<dbReference type="InterPro" id="IPR016166">
    <property type="entry name" value="FAD-bd_PCMH"/>
</dbReference>